<keyword evidence="3" id="KW-0201">Cytochrome c-type biogenesis</keyword>
<evidence type="ECO:0000256" key="4">
    <source>
        <dbReference type="ARBA" id="ARBA00023136"/>
    </source>
</evidence>
<dbReference type="SUPFAM" id="SSF82093">
    <property type="entry name" value="Heme chaperone CcmE"/>
    <property type="match status" value="1"/>
</dbReference>
<keyword evidence="4" id="KW-0472">Membrane</keyword>
<evidence type="ECO:0000256" key="2">
    <source>
        <dbReference type="ARBA" id="ARBA00022617"/>
    </source>
</evidence>
<evidence type="ECO:0000313" key="5">
    <source>
        <dbReference type="EMBL" id="RYU91019.1"/>
    </source>
</evidence>
<dbReference type="InterPro" id="IPR036127">
    <property type="entry name" value="CcmE-like_sf"/>
</dbReference>
<sequence>MKKSHIIALGVIAIAVGIIISTVGDASTYVGFSEAEDLAKNGNNKSIHVVGSLKKDTQGNIVGMIYDPVTDPNSFQFTMIDSLQREEKVIYNQPKPQDLDKSEKVVVVGSMDLQNKVFRAEQILLKCPSKYNNGELNPEGEKAVSMQK</sequence>
<dbReference type="GO" id="GO:0005886">
    <property type="term" value="C:plasma membrane"/>
    <property type="evidence" value="ECO:0007669"/>
    <property type="project" value="InterPro"/>
</dbReference>
<dbReference type="OrthoDB" id="1524250at2"/>
<reference evidence="5 6" key="1">
    <citation type="submission" date="2019-02" db="EMBL/GenBank/DDBJ databases">
        <title>Bacterial novel species Emticicia sp. 17J42-9 isolated from soil.</title>
        <authorList>
            <person name="Jung H.-Y."/>
        </authorList>
    </citation>
    <scope>NUCLEOTIDE SEQUENCE [LARGE SCALE GENOMIC DNA]</scope>
    <source>
        <strain evidence="5 6">17J42-9</strain>
    </source>
</reference>
<comment type="caution">
    <text evidence="5">The sequence shown here is derived from an EMBL/GenBank/DDBJ whole genome shotgun (WGS) entry which is preliminary data.</text>
</comment>
<protein>
    <submittedName>
        <fullName evidence="5">Cytochrome c maturation protein CcmE</fullName>
    </submittedName>
</protein>
<dbReference type="Pfam" id="PF03100">
    <property type="entry name" value="CcmE"/>
    <property type="match status" value="1"/>
</dbReference>
<dbReference type="Proteomes" id="UP000293162">
    <property type="component" value="Unassembled WGS sequence"/>
</dbReference>
<proteinExistence type="predicted"/>
<evidence type="ECO:0000313" key="6">
    <source>
        <dbReference type="Proteomes" id="UP000293162"/>
    </source>
</evidence>
<accession>A0A4Q5LP17</accession>
<keyword evidence="2" id="KW-0349">Heme</keyword>
<gene>
    <name evidence="5" type="ORF">EWM59_27250</name>
</gene>
<dbReference type="RefSeq" id="WP_130024351.1">
    <property type="nucleotide sequence ID" value="NZ_SEWF01000118.1"/>
</dbReference>
<dbReference type="GO" id="GO:0017003">
    <property type="term" value="P:protein-heme linkage"/>
    <property type="evidence" value="ECO:0007669"/>
    <property type="project" value="InterPro"/>
</dbReference>
<dbReference type="EMBL" id="SEWF01000118">
    <property type="protein sequence ID" value="RYU91019.1"/>
    <property type="molecule type" value="Genomic_DNA"/>
</dbReference>
<evidence type="ECO:0000256" key="3">
    <source>
        <dbReference type="ARBA" id="ARBA00022748"/>
    </source>
</evidence>
<dbReference type="InterPro" id="IPR012340">
    <property type="entry name" value="NA-bd_OB-fold"/>
</dbReference>
<keyword evidence="2" id="KW-0408">Iron</keyword>
<dbReference type="AlphaFoldDB" id="A0A4Q5LP17"/>
<comment type="subcellular location">
    <subcellularLocation>
        <location evidence="1">Membrane</location>
    </subcellularLocation>
</comment>
<organism evidence="5 6">
    <name type="scientific">Emticicia agri</name>
    <dbReference type="NCBI Taxonomy" id="2492393"/>
    <lineage>
        <taxon>Bacteria</taxon>
        <taxon>Pseudomonadati</taxon>
        <taxon>Bacteroidota</taxon>
        <taxon>Cytophagia</taxon>
        <taxon>Cytophagales</taxon>
        <taxon>Leadbetterellaceae</taxon>
        <taxon>Emticicia</taxon>
    </lineage>
</organism>
<dbReference type="GO" id="GO:0017004">
    <property type="term" value="P:cytochrome complex assembly"/>
    <property type="evidence" value="ECO:0007669"/>
    <property type="project" value="UniProtKB-KW"/>
</dbReference>
<name>A0A4Q5LP17_9BACT</name>
<dbReference type="GO" id="GO:0020037">
    <property type="term" value="F:heme binding"/>
    <property type="evidence" value="ECO:0007669"/>
    <property type="project" value="InterPro"/>
</dbReference>
<keyword evidence="6" id="KW-1185">Reference proteome</keyword>
<keyword evidence="2" id="KW-0479">Metal-binding</keyword>
<dbReference type="InterPro" id="IPR004329">
    <property type="entry name" value="CcmE"/>
</dbReference>
<dbReference type="Gene3D" id="2.40.50.140">
    <property type="entry name" value="Nucleic acid-binding proteins"/>
    <property type="match status" value="1"/>
</dbReference>
<evidence type="ECO:0000256" key="1">
    <source>
        <dbReference type="ARBA" id="ARBA00004370"/>
    </source>
</evidence>